<organism evidence="1 2">
    <name type="scientific">Exidia glandulosa HHB12029</name>
    <dbReference type="NCBI Taxonomy" id="1314781"/>
    <lineage>
        <taxon>Eukaryota</taxon>
        <taxon>Fungi</taxon>
        <taxon>Dikarya</taxon>
        <taxon>Basidiomycota</taxon>
        <taxon>Agaricomycotina</taxon>
        <taxon>Agaricomycetes</taxon>
        <taxon>Auriculariales</taxon>
        <taxon>Exidiaceae</taxon>
        <taxon>Exidia</taxon>
    </lineage>
</organism>
<feature type="non-terminal residue" evidence="1">
    <location>
        <position position="1"/>
    </location>
</feature>
<name>A0A165D6T8_EXIGL</name>
<dbReference type="Pfam" id="PF18758">
    <property type="entry name" value="KDZ"/>
    <property type="match status" value="1"/>
</dbReference>
<evidence type="ECO:0000313" key="1">
    <source>
        <dbReference type="EMBL" id="KZV83900.1"/>
    </source>
</evidence>
<dbReference type="OrthoDB" id="2505969at2759"/>
<dbReference type="Proteomes" id="UP000077266">
    <property type="component" value="Unassembled WGS sequence"/>
</dbReference>
<dbReference type="InterPro" id="IPR040521">
    <property type="entry name" value="KDZ"/>
</dbReference>
<dbReference type="AlphaFoldDB" id="A0A165D6T8"/>
<gene>
    <name evidence="1" type="ORF">EXIGLDRAFT_625051</name>
</gene>
<sequence>AKYPLAVIARMLRAGIRCRRCAYDIGCAFQGTLDRSELLGERAREACIDSGVNAFHGYGHNRMCQLKGHPLYEEGFGLEDLETCERFFSWLNGVGGVTRHPSHFHWSQFIDLAMRQWDADKYSEISRFLFNNVRQATVMIAELQPLLDGFKRETGLTDADIEAWNPAELAYLEGLKSEPEDVALRLSYATLLGELYDAEYVNDTFSCALYKARVDAYAKWVKATDAVVAIETLLHIDERWTLDSRDYQDALAQIAERDWRKALDKLELLMVQRMFELAKSHAFGTGEY</sequence>
<keyword evidence="2" id="KW-1185">Reference proteome</keyword>
<proteinExistence type="predicted"/>
<dbReference type="EMBL" id="KV426249">
    <property type="protein sequence ID" value="KZV83900.1"/>
    <property type="molecule type" value="Genomic_DNA"/>
</dbReference>
<dbReference type="PANTHER" id="PTHR33096:SF1">
    <property type="entry name" value="CXC1-LIKE CYSTEINE CLUSTER ASSOCIATED WITH KDZ TRANSPOSASES DOMAIN-CONTAINING PROTEIN"/>
    <property type="match status" value="1"/>
</dbReference>
<dbReference type="PANTHER" id="PTHR33096">
    <property type="entry name" value="CXC2 DOMAIN-CONTAINING PROTEIN"/>
    <property type="match status" value="1"/>
</dbReference>
<reference evidence="1 2" key="1">
    <citation type="journal article" date="2016" name="Mol. Biol. Evol.">
        <title>Comparative Genomics of Early-Diverging Mushroom-Forming Fungi Provides Insights into the Origins of Lignocellulose Decay Capabilities.</title>
        <authorList>
            <person name="Nagy L.G."/>
            <person name="Riley R."/>
            <person name="Tritt A."/>
            <person name="Adam C."/>
            <person name="Daum C."/>
            <person name="Floudas D."/>
            <person name="Sun H."/>
            <person name="Yadav J.S."/>
            <person name="Pangilinan J."/>
            <person name="Larsson K.H."/>
            <person name="Matsuura K."/>
            <person name="Barry K."/>
            <person name="Labutti K."/>
            <person name="Kuo R."/>
            <person name="Ohm R.A."/>
            <person name="Bhattacharya S.S."/>
            <person name="Shirouzu T."/>
            <person name="Yoshinaga Y."/>
            <person name="Martin F.M."/>
            <person name="Grigoriev I.V."/>
            <person name="Hibbett D.S."/>
        </authorList>
    </citation>
    <scope>NUCLEOTIDE SEQUENCE [LARGE SCALE GENOMIC DNA]</scope>
    <source>
        <strain evidence="1 2">HHB12029</strain>
    </source>
</reference>
<dbReference type="InParanoid" id="A0A165D6T8"/>
<protein>
    <submittedName>
        <fullName evidence="1">Uncharacterized protein</fullName>
    </submittedName>
</protein>
<accession>A0A165D6T8</accession>
<evidence type="ECO:0000313" key="2">
    <source>
        <dbReference type="Proteomes" id="UP000077266"/>
    </source>
</evidence>